<evidence type="ECO:0000256" key="4">
    <source>
        <dbReference type="PROSITE-ProRule" id="PRU01248"/>
    </source>
</evidence>
<protein>
    <submittedName>
        <fullName evidence="7">Tyrosine-type recombinase/integrase</fullName>
    </submittedName>
</protein>
<dbReference type="PANTHER" id="PTHR30349">
    <property type="entry name" value="PHAGE INTEGRASE-RELATED"/>
    <property type="match status" value="1"/>
</dbReference>
<dbReference type="PROSITE" id="PS51900">
    <property type="entry name" value="CB"/>
    <property type="match status" value="1"/>
</dbReference>
<keyword evidence="8" id="KW-1185">Reference proteome</keyword>
<dbReference type="OrthoDB" id="184666at2"/>
<dbReference type="AlphaFoldDB" id="A0A6I3SM54"/>
<dbReference type="Pfam" id="PF00589">
    <property type="entry name" value="Phage_integrase"/>
    <property type="match status" value="1"/>
</dbReference>
<dbReference type="InterPro" id="IPR010998">
    <property type="entry name" value="Integrase_recombinase_N"/>
</dbReference>
<evidence type="ECO:0000256" key="1">
    <source>
        <dbReference type="ARBA" id="ARBA00008857"/>
    </source>
</evidence>
<dbReference type="PROSITE" id="PS51898">
    <property type="entry name" value="TYR_RECOMBINASE"/>
    <property type="match status" value="1"/>
</dbReference>
<dbReference type="EMBL" id="WNKU01000018">
    <property type="protein sequence ID" value="MTV50053.1"/>
    <property type="molecule type" value="Genomic_DNA"/>
</dbReference>
<dbReference type="Proteomes" id="UP000430670">
    <property type="component" value="Unassembled WGS sequence"/>
</dbReference>
<evidence type="ECO:0000256" key="3">
    <source>
        <dbReference type="ARBA" id="ARBA00023172"/>
    </source>
</evidence>
<evidence type="ECO:0000259" key="6">
    <source>
        <dbReference type="PROSITE" id="PS51900"/>
    </source>
</evidence>
<evidence type="ECO:0000259" key="5">
    <source>
        <dbReference type="PROSITE" id="PS51898"/>
    </source>
</evidence>
<proteinExistence type="inferred from homology"/>
<dbReference type="InterPro" id="IPR011010">
    <property type="entry name" value="DNA_brk_join_enz"/>
</dbReference>
<dbReference type="CDD" id="cd00397">
    <property type="entry name" value="DNA_BRE_C"/>
    <property type="match status" value="1"/>
</dbReference>
<evidence type="ECO:0000256" key="2">
    <source>
        <dbReference type="ARBA" id="ARBA00023125"/>
    </source>
</evidence>
<evidence type="ECO:0000313" key="7">
    <source>
        <dbReference type="EMBL" id="MTV50053.1"/>
    </source>
</evidence>
<dbReference type="InterPro" id="IPR044068">
    <property type="entry name" value="CB"/>
</dbReference>
<dbReference type="SUPFAM" id="SSF56349">
    <property type="entry name" value="DNA breaking-rejoining enzymes"/>
    <property type="match status" value="1"/>
</dbReference>
<dbReference type="GO" id="GO:0015074">
    <property type="term" value="P:DNA integration"/>
    <property type="evidence" value="ECO:0007669"/>
    <property type="project" value="InterPro"/>
</dbReference>
<feature type="domain" description="Core-binding (CB)" evidence="6">
    <location>
        <begin position="1"/>
        <end position="88"/>
    </location>
</feature>
<comment type="similarity">
    <text evidence="1">Belongs to the 'phage' integrase family.</text>
</comment>
<reference evidence="7 8" key="1">
    <citation type="submission" date="2019-11" db="EMBL/GenBank/DDBJ databases">
        <title>Whole-genome sequence of a the green, strictly anaerobic photosynthetic bacterium Heliobacillus mobilis DSM 6151.</title>
        <authorList>
            <person name="Kyndt J.A."/>
            <person name="Meyer T.E."/>
        </authorList>
    </citation>
    <scope>NUCLEOTIDE SEQUENCE [LARGE SCALE GENOMIC DNA]</scope>
    <source>
        <strain evidence="7 8">DSM 6151</strain>
    </source>
</reference>
<dbReference type="InterPro" id="IPR050090">
    <property type="entry name" value="Tyrosine_recombinase_XerCD"/>
</dbReference>
<gene>
    <name evidence="7" type="ORF">GJ688_13840</name>
</gene>
<dbReference type="GO" id="GO:0003677">
    <property type="term" value="F:DNA binding"/>
    <property type="evidence" value="ECO:0007669"/>
    <property type="project" value="UniProtKB-UniRule"/>
</dbReference>
<keyword evidence="3" id="KW-0233">DNA recombination</keyword>
<evidence type="ECO:0000313" key="8">
    <source>
        <dbReference type="Proteomes" id="UP000430670"/>
    </source>
</evidence>
<dbReference type="InterPro" id="IPR002104">
    <property type="entry name" value="Integrase_catalytic"/>
</dbReference>
<feature type="domain" description="Tyr recombinase" evidence="5">
    <location>
        <begin position="109"/>
        <end position="292"/>
    </location>
</feature>
<keyword evidence="2 4" id="KW-0238">DNA-binding</keyword>
<dbReference type="GO" id="GO:0006310">
    <property type="term" value="P:DNA recombination"/>
    <property type="evidence" value="ECO:0007669"/>
    <property type="project" value="UniProtKB-KW"/>
</dbReference>
<dbReference type="InterPro" id="IPR013762">
    <property type="entry name" value="Integrase-like_cat_sf"/>
</dbReference>
<name>A0A6I3SM54_HELMO</name>
<dbReference type="RefSeq" id="WP_155477143.1">
    <property type="nucleotide sequence ID" value="NZ_WNKU01000018.1"/>
</dbReference>
<dbReference type="PANTHER" id="PTHR30349:SF41">
    <property type="entry name" value="INTEGRASE_RECOMBINASE PROTEIN MJ0367-RELATED"/>
    <property type="match status" value="1"/>
</dbReference>
<dbReference type="Gene3D" id="1.10.443.10">
    <property type="entry name" value="Intergrase catalytic core"/>
    <property type="match status" value="1"/>
</dbReference>
<accession>A0A6I3SM54</accession>
<dbReference type="Gene3D" id="1.10.150.130">
    <property type="match status" value="1"/>
</dbReference>
<comment type="caution">
    <text evidence="7">The sequence shown here is derived from an EMBL/GenBank/DDBJ whole genome shotgun (WGS) entry which is preliminary data.</text>
</comment>
<sequence length="297" mass="34362">MITAFIDNLHRQGKSDVTQQSYLSSWNRFATWFGIEYPHPTPNGGPMEPQMATQLDVANFKRQGSKLYKPSTLALTMVHLNVIFRWMVQHGHIPDNPVENLDRLTVPQSAPKWLNRQEQNSLIRMVRQHGDIRELAIITLMLHSGVRVQELCDIRMNDLKLSERKGTLTIQSGKHGKYREIPLNIDIRRVLARYLETRQTTGDYLFYTQRREKMTTKAVQCIVKKYSRLTGIEHLTCHTLRHTFAHELSIRKVPMDVIARLMGHMKSDGSPNLAMTSRYTMPGEDDLARAVEELSWV</sequence>
<organism evidence="7 8">
    <name type="scientific">Heliobacterium mobile</name>
    <name type="common">Heliobacillus mobilis</name>
    <dbReference type="NCBI Taxonomy" id="28064"/>
    <lineage>
        <taxon>Bacteria</taxon>
        <taxon>Bacillati</taxon>
        <taxon>Bacillota</taxon>
        <taxon>Clostridia</taxon>
        <taxon>Eubacteriales</taxon>
        <taxon>Heliobacteriaceae</taxon>
        <taxon>Heliobacterium</taxon>
    </lineage>
</organism>